<dbReference type="Gene3D" id="1.25.10.10">
    <property type="entry name" value="Leucine-rich Repeat Variant"/>
    <property type="match status" value="1"/>
</dbReference>
<dbReference type="Gene3D" id="3.30.40.10">
    <property type="entry name" value="Zinc/RING finger domain, C3HC4 (zinc finger)"/>
    <property type="match status" value="1"/>
</dbReference>
<comment type="caution">
    <text evidence="7">The sequence shown here is derived from an EMBL/GenBank/DDBJ whole genome shotgun (WGS) entry which is preliminary data.</text>
</comment>
<keyword evidence="8" id="KW-1185">Reference proteome</keyword>
<dbReference type="PANTHER" id="PTHR22849:SF132">
    <property type="entry name" value="E3 UBIQUITIN-PROTEIN LIGASE PUB23"/>
    <property type="match status" value="1"/>
</dbReference>
<dbReference type="InterPro" id="IPR011989">
    <property type="entry name" value="ARM-like"/>
</dbReference>
<organism evidence="7 8">
    <name type="scientific">Solanum commersonii</name>
    <name type="common">Commerson's wild potato</name>
    <name type="synonym">Commerson's nightshade</name>
    <dbReference type="NCBI Taxonomy" id="4109"/>
    <lineage>
        <taxon>Eukaryota</taxon>
        <taxon>Viridiplantae</taxon>
        <taxon>Streptophyta</taxon>
        <taxon>Embryophyta</taxon>
        <taxon>Tracheophyta</taxon>
        <taxon>Spermatophyta</taxon>
        <taxon>Magnoliopsida</taxon>
        <taxon>eudicotyledons</taxon>
        <taxon>Gunneridae</taxon>
        <taxon>Pentapetalae</taxon>
        <taxon>asterids</taxon>
        <taxon>lamiids</taxon>
        <taxon>Solanales</taxon>
        <taxon>Solanaceae</taxon>
        <taxon>Solanoideae</taxon>
        <taxon>Solaneae</taxon>
        <taxon>Solanum</taxon>
    </lineage>
</organism>
<dbReference type="InterPro" id="IPR013083">
    <property type="entry name" value="Znf_RING/FYVE/PHD"/>
</dbReference>
<evidence type="ECO:0000259" key="6">
    <source>
        <dbReference type="PROSITE" id="PS51698"/>
    </source>
</evidence>
<dbReference type="SUPFAM" id="SSF48371">
    <property type="entry name" value="ARM repeat"/>
    <property type="match status" value="1"/>
</dbReference>
<dbReference type="SUPFAM" id="SSF57850">
    <property type="entry name" value="RING/U-box"/>
    <property type="match status" value="1"/>
</dbReference>
<gene>
    <name evidence="7" type="ORF">H5410_064944</name>
</gene>
<evidence type="ECO:0000313" key="8">
    <source>
        <dbReference type="Proteomes" id="UP000824120"/>
    </source>
</evidence>
<dbReference type="InterPro" id="IPR016024">
    <property type="entry name" value="ARM-type_fold"/>
</dbReference>
<dbReference type="InterPro" id="IPR045210">
    <property type="entry name" value="RING-Ubox_PUB"/>
</dbReference>
<dbReference type="OrthoDB" id="10064100at2759"/>
<accession>A0A9J5VXZ8</accession>
<dbReference type="SMART" id="SM00504">
    <property type="entry name" value="Ubox"/>
    <property type="match status" value="1"/>
</dbReference>
<name>A0A9J5VXZ8_SOLCO</name>
<evidence type="ECO:0000256" key="1">
    <source>
        <dbReference type="ARBA" id="ARBA00000900"/>
    </source>
</evidence>
<dbReference type="Pfam" id="PF04564">
    <property type="entry name" value="U-box"/>
    <property type="match status" value="1"/>
</dbReference>
<evidence type="ECO:0000256" key="3">
    <source>
        <dbReference type="ARBA" id="ARBA00022679"/>
    </source>
</evidence>
<dbReference type="GO" id="GO:0061630">
    <property type="term" value="F:ubiquitin protein ligase activity"/>
    <property type="evidence" value="ECO:0007669"/>
    <property type="project" value="UniProtKB-UniRule"/>
</dbReference>
<dbReference type="InterPro" id="IPR058678">
    <property type="entry name" value="ARM_PUB"/>
</dbReference>
<evidence type="ECO:0000313" key="7">
    <source>
        <dbReference type="EMBL" id="KAG5568041.1"/>
    </source>
</evidence>
<feature type="domain" description="U-box" evidence="6">
    <location>
        <begin position="5"/>
        <end position="81"/>
    </location>
</feature>
<dbReference type="Proteomes" id="UP000824120">
    <property type="component" value="Unassembled WGS sequence"/>
</dbReference>
<keyword evidence="3 5" id="KW-0808">Transferase</keyword>
<comment type="pathway">
    <text evidence="2 5">Protein modification; protein ubiquitination.</text>
</comment>
<comment type="function">
    <text evidence="5">Functions as an E3 ubiquitin ligase.</text>
</comment>
<dbReference type="PANTHER" id="PTHR22849">
    <property type="entry name" value="WDSAM1 PROTEIN"/>
    <property type="match status" value="1"/>
</dbReference>
<proteinExistence type="predicted"/>
<evidence type="ECO:0000256" key="2">
    <source>
        <dbReference type="ARBA" id="ARBA00004906"/>
    </source>
</evidence>
<dbReference type="EMBL" id="JACXVP010000271">
    <property type="protein sequence ID" value="KAG5568041.1"/>
    <property type="molecule type" value="Genomic_DNA"/>
</dbReference>
<dbReference type="GO" id="GO:0016567">
    <property type="term" value="P:protein ubiquitination"/>
    <property type="evidence" value="ECO:0007669"/>
    <property type="project" value="UniProtKB-UniRule"/>
</dbReference>
<sequence>MEEIQIPPYFICPISLEMMKDPVTISTGITYDRENIEKWIFSAKNNTCPVTKQSLITGIELTPNVTLRRFIQSWCTISASHGIESKPQIIKLLKAKLPKMQMKSLKTLRSIASENDANKRCMESAGAMEFLASIINNNNSNEVFEEEEGFMSTKDEALSILYQLKLSEQGLKSLIMSGNGEFIESLTCVMKHGSYKSRAYTVMLMKDMFEVSTPTLLLSLKQEFFTQVVQVLRDEISQKAMKASLQVLVHACPFGRNRVKAAEAGTIRVLVDLLLDSSEKRVCELMLILLDQLCRGLEGRAEAIESSGGLAIVSKILRVSKVGSERAIKILHSISKFSSTPSVVQEMLSLGVVAKLCLVLQVDCGSKSKERAREILKFHAKAWSNSPCIPNNLLSSYPF</sequence>
<dbReference type="PROSITE" id="PS51698">
    <property type="entry name" value="U_BOX"/>
    <property type="match status" value="1"/>
</dbReference>
<evidence type="ECO:0000256" key="5">
    <source>
        <dbReference type="RuleBase" id="RU369093"/>
    </source>
</evidence>
<dbReference type="CDD" id="cd16664">
    <property type="entry name" value="RING-Ubox_PUB"/>
    <property type="match status" value="1"/>
</dbReference>
<dbReference type="AlphaFoldDB" id="A0A9J5VXZ8"/>
<evidence type="ECO:0000256" key="4">
    <source>
        <dbReference type="ARBA" id="ARBA00022786"/>
    </source>
</evidence>
<dbReference type="Pfam" id="PF25598">
    <property type="entry name" value="ARM_PUB"/>
    <property type="match status" value="1"/>
</dbReference>
<dbReference type="InterPro" id="IPR045185">
    <property type="entry name" value="PUB22/23/24-like"/>
</dbReference>
<dbReference type="GO" id="GO:0006952">
    <property type="term" value="P:defense response"/>
    <property type="evidence" value="ECO:0007669"/>
    <property type="project" value="UniProtKB-ARBA"/>
</dbReference>
<comment type="catalytic activity">
    <reaction evidence="1 5">
        <text>S-ubiquitinyl-[E2 ubiquitin-conjugating enzyme]-L-cysteine + [acceptor protein]-L-lysine = [E2 ubiquitin-conjugating enzyme]-L-cysteine + N(6)-ubiquitinyl-[acceptor protein]-L-lysine.</text>
        <dbReference type="EC" id="2.3.2.27"/>
    </reaction>
</comment>
<dbReference type="EC" id="2.3.2.27" evidence="5"/>
<dbReference type="InterPro" id="IPR003613">
    <property type="entry name" value="Ubox_domain"/>
</dbReference>
<dbReference type="FunFam" id="3.30.40.10:FF:000437">
    <property type="entry name" value="RING-type E3 ubiquitin transferase"/>
    <property type="match status" value="1"/>
</dbReference>
<protein>
    <recommendedName>
        <fullName evidence="5 6">U-box domain-containing protein</fullName>
        <ecNumber evidence="5">2.3.2.27</ecNumber>
    </recommendedName>
    <alternativeName>
        <fullName evidence="5">RING-type E3 ubiquitin transferase PUB</fullName>
    </alternativeName>
</protein>
<reference evidence="7" key="1">
    <citation type="submission" date="2020-09" db="EMBL/GenBank/DDBJ databases">
        <title>De no assembly of potato wild relative species, Solanum commersonii.</title>
        <authorList>
            <person name="Cho K."/>
        </authorList>
    </citation>
    <scope>NUCLEOTIDE SEQUENCE</scope>
    <source>
        <strain evidence="7">LZ3.2</strain>
        <tissue evidence="7">Leaf</tissue>
    </source>
</reference>
<keyword evidence="4 5" id="KW-0833">Ubl conjugation pathway</keyword>